<evidence type="ECO:0000313" key="7">
    <source>
        <dbReference type="Proteomes" id="UP001497525"/>
    </source>
</evidence>
<comment type="caution">
    <text evidence="6">The sequence shown here is derived from an EMBL/GenBank/DDBJ whole genome shotgun (WGS) entry which is preliminary data.</text>
</comment>
<dbReference type="PANTHER" id="PTHR21481:SF0">
    <property type="entry name" value="PROTEIN CLEC16A"/>
    <property type="match status" value="1"/>
</dbReference>
<feature type="domain" description="CLEC16A/TT9 C-terminal" evidence="5">
    <location>
        <begin position="241"/>
        <end position="351"/>
    </location>
</feature>
<feature type="region of interest" description="Disordered" evidence="3">
    <location>
        <begin position="759"/>
        <end position="786"/>
    </location>
</feature>
<dbReference type="GO" id="GO:0007034">
    <property type="term" value="P:vacuolar transport"/>
    <property type="evidence" value="ECO:0007669"/>
    <property type="project" value="TreeGrafter"/>
</dbReference>
<feature type="compositionally biased region" description="Low complexity" evidence="3">
    <location>
        <begin position="504"/>
        <end position="517"/>
    </location>
</feature>
<feature type="compositionally biased region" description="Basic and acidic residues" evidence="3">
    <location>
        <begin position="814"/>
        <end position="828"/>
    </location>
</feature>
<evidence type="ECO:0000256" key="3">
    <source>
        <dbReference type="SAM" id="MobiDB-lite"/>
    </source>
</evidence>
<reference evidence="6" key="1">
    <citation type="submission" date="2024-06" db="EMBL/GenBank/DDBJ databases">
        <authorList>
            <person name="Liu X."/>
            <person name="Lenzi L."/>
            <person name="Haldenby T S."/>
            <person name="Uol C."/>
        </authorList>
    </citation>
    <scope>NUCLEOTIDE SEQUENCE</scope>
</reference>
<feature type="domain" description="CLEC16A/TT9 C-terminal" evidence="5">
    <location>
        <begin position="570"/>
        <end position="800"/>
    </location>
</feature>
<dbReference type="AlphaFoldDB" id="A0AAV2T036"/>
<gene>
    <name evidence="6" type="ORF">CDAUBV1_LOCUS3030</name>
</gene>
<feature type="compositionally biased region" description="Polar residues" evidence="3">
    <location>
        <begin position="1074"/>
        <end position="1095"/>
    </location>
</feature>
<organism evidence="6 7">
    <name type="scientific">Calicophoron daubneyi</name>
    <name type="common">Rumen fluke</name>
    <name type="synonym">Paramphistomum daubneyi</name>
    <dbReference type="NCBI Taxonomy" id="300641"/>
    <lineage>
        <taxon>Eukaryota</taxon>
        <taxon>Metazoa</taxon>
        <taxon>Spiralia</taxon>
        <taxon>Lophotrochozoa</taxon>
        <taxon>Platyhelminthes</taxon>
        <taxon>Trematoda</taxon>
        <taxon>Digenea</taxon>
        <taxon>Plagiorchiida</taxon>
        <taxon>Pronocephalata</taxon>
        <taxon>Paramphistomoidea</taxon>
        <taxon>Paramphistomidae</taxon>
        <taxon>Calicophoron</taxon>
    </lineage>
</organism>
<dbReference type="GO" id="GO:0005794">
    <property type="term" value="C:Golgi apparatus"/>
    <property type="evidence" value="ECO:0007669"/>
    <property type="project" value="TreeGrafter"/>
</dbReference>
<evidence type="ECO:0008006" key="8">
    <source>
        <dbReference type="Google" id="ProtNLM"/>
    </source>
</evidence>
<dbReference type="GO" id="GO:0016197">
    <property type="term" value="P:endosomal transport"/>
    <property type="evidence" value="ECO:0007669"/>
    <property type="project" value="TreeGrafter"/>
</dbReference>
<feature type="domain" description="FPL" evidence="4">
    <location>
        <begin position="48"/>
        <end position="193"/>
    </location>
</feature>
<proteinExistence type="inferred from homology"/>
<feature type="region of interest" description="Disordered" evidence="3">
    <location>
        <begin position="1074"/>
        <end position="1109"/>
    </location>
</feature>
<dbReference type="InterPro" id="IPR039272">
    <property type="entry name" value="CLEC16A/TT9"/>
</dbReference>
<dbReference type="Pfam" id="PF19439">
    <property type="entry name" value="CLEC16A_C"/>
    <property type="match status" value="3"/>
</dbReference>
<dbReference type="PANTHER" id="PTHR21481">
    <property type="entry name" value="PROTEIN CLEC16A"/>
    <property type="match status" value="1"/>
</dbReference>
<sequence>MFGRSRGSALAKPKKLHSLEYLKYLYSVIQKNSVVNDQNCETVVEALRLTSEILIWGDQNDSTVMDFFLEKNVLEYFLKYVKQDPGRDVCVQLLQTLNILFENISNQTAIYYLLSNNHTNEIITHRFDFTDEEIVAYYISFLKTLSLRLNSNTIHFFYVESRREFDLYVEAIKLFCHPENMVRIAVRTITLNIHKVRDEGALEFIHHQTSLPYFSYLVWSIGNTILDIDGLLRSDLNAQARLRLDDLIAEHIDHLHYLNDLLSLGIEGINEVLCDHLLHRLFIPLHLYSLTKWYKPSAPKNIVSRPHVSHSVASFMLAHTFAILRHSDLIRVLAEAIFLGDPSLTDMHTVDNQDLSQQLDSSGSDDDRLHKSYSVADKLFTNLARDIHETVDTVENNPALEVASSLIISTSSIRAARSAPAGSRLSAYMEQVRKANRVLTFAQPGETLDAGLRKAQGVTPELLRSMWPPSLAPLKLCGSNGNENSAAAAVLPIPRVISKDEQSDSLSTASSESSDIDQVSPSGEIFLRKPGIFPVHSTPALFSEIPSNSHREDTAISKDGPGNDFVFGLRGRPFLRALYRAIEVGPGSDHDTLLGLLLLILIRANPGLDHDALRLTGLADPSTLTSLAPTTVDLSCIKDSCPAYDTALVGKLIEIISDSCKAASRVRLVTLQLAIRLLTEISCSTECGCQLSDEHFAQLVSAREEAMMVLRSYFQNDAIFLDLFEYELRSLQRGPVNLAKLVVDSSILLTTPSATVAPNPATPVASLSTSSHGARRDHGRHLPQSEVEHTQRAIGIYLFVHTWLESLLRTRPGEGRKPKEFAPRDKSSQPDSAQCSLFSEKLPLDLASLPGLSGLGDVPDSKSPASVHKAGDKLDLSAETLIGCTVERSGNHEKRFLVNYNQQLVLVEPDSKQIGWGVITFIGPLQDLEAACDPADSRCLHVTINAPGYLATSASSRGHSSHESAGLSKRVTPAPLLAARFLFEDHIRCMTARQLLIRGRELVRQTKLRKIATLLDFSPEFIRETFLSSGLSGAMNYGSASSFVSYTGQRNKAHSGAPRADALLNKPLLRVGEKSTSSSVAQSPNQNPSDFLQNRSKPHRARQERDAADGRIPLISLANLYMNSKRIPLNPESTANSSARADARNLTTTDTVTVNQLLAENRLPFGIPSPTFTLVPADATDNPTRNDSVSPSPSVTLHSPKPSQQAASVAGHSNADSRSSPK</sequence>
<feature type="region of interest" description="Disordered" evidence="3">
    <location>
        <begin position="814"/>
        <end position="834"/>
    </location>
</feature>
<name>A0AAV2T036_CALDB</name>
<feature type="domain" description="CLEC16A/TT9 C-terminal" evidence="5">
    <location>
        <begin position="868"/>
        <end position="1181"/>
    </location>
</feature>
<evidence type="ECO:0000256" key="1">
    <source>
        <dbReference type="ARBA" id="ARBA00006441"/>
    </source>
</evidence>
<evidence type="ECO:0000259" key="4">
    <source>
        <dbReference type="Pfam" id="PF09758"/>
    </source>
</evidence>
<feature type="region of interest" description="Disordered" evidence="3">
    <location>
        <begin position="1174"/>
        <end position="1222"/>
    </location>
</feature>
<dbReference type="EMBL" id="CAXLJL010000075">
    <property type="protein sequence ID" value="CAL5130808.1"/>
    <property type="molecule type" value="Genomic_DNA"/>
</dbReference>
<evidence type="ECO:0000256" key="2">
    <source>
        <dbReference type="ARBA" id="ARBA00023006"/>
    </source>
</evidence>
<dbReference type="InterPro" id="IPR045820">
    <property type="entry name" value="CLEC16A/TT9_C"/>
</dbReference>
<dbReference type="InterPro" id="IPR019155">
    <property type="entry name" value="CLEC16A/TT9_N"/>
</dbReference>
<evidence type="ECO:0000259" key="5">
    <source>
        <dbReference type="Pfam" id="PF19439"/>
    </source>
</evidence>
<comment type="similarity">
    <text evidence="1">Belongs to the CLEC16A/gop-1 family.</text>
</comment>
<dbReference type="Pfam" id="PF09758">
    <property type="entry name" value="FPL"/>
    <property type="match status" value="1"/>
</dbReference>
<accession>A0AAV2T036</accession>
<keyword evidence="2" id="KW-0072">Autophagy</keyword>
<dbReference type="GO" id="GO:0005770">
    <property type="term" value="C:late endosome"/>
    <property type="evidence" value="ECO:0007669"/>
    <property type="project" value="TreeGrafter"/>
</dbReference>
<evidence type="ECO:0000313" key="6">
    <source>
        <dbReference type="EMBL" id="CAL5130808.1"/>
    </source>
</evidence>
<dbReference type="Proteomes" id="UP001497525">
    <property type="component" value="Unassembled WGS sequence"/>
</dbReference>
<feature type="compositionally biased region" description="Polar residues" evidence="3">
    <location>
        <begin position="1181"/>
        <end position="1207"/>
    </location>
</feature>
<feature type="region of interest" description="Disordered" evidence="3">
    <location>
        <begin position="501"/>
        <end position="520"/>
    </location>
</feature>
<dbReference type="GO" id="GO:1901096">
    <property type="term" value="P:regulation of autophagosome maturation"/>
    <property type="evidence" value="ECO:0007669"/>
    <property type="project" value="TreeGrafter"/>
</dbReference>
<protein>
    <recommendedName>
        <fullName evidence="8">CLEC16A</fullName>
    </recommendedName>
</protein>
<dbReference type="GO" id="GO:0006914">
    <property type="term" value="P:autophagy"/>
    <property type="evidence" value="ECO:0007669"/>
    <property type="project" value="UniProtKB-KW"/>
</dbReference>